<keyword evidence="6" id="KW-1185">Reference proteome</keyword>
<dbReference type="SUPFAM" id="SSF46894">
    <property type="entry name" value="C-terminal effector domain of the bipartite response regulators"/>
    <property type="match status" value="1"/>
</dbReference>
<evidence type="ECO:0000313" key="6">
    <source>
        <dbReference type="Proteomes" id="UP000241085"/>
    </source>
</evidence>
<feature type="modified residue" description="4-aspartylphosphate" evidence="2">
    <location>
        <position position="195"/>
    </location>
</feature>
<dbReference type="GO" id="GO:0003677">
    <property type="term" value="F:DNA binding"/>
    <property type="evidence" value="ECO:0007669"/>
    <property type="project" value="UniProtKB-KW"/>
</dbReference>
<reference evidence="5 6" key="1">
    <citation type="submission" date="2018-03" db="EMBL/GenBank/DDBJ databases">
        <title>Bacteriophage NCPPB3778 and a type I-E CRISPR drive the evolution of the US Biological Select Agent, Rathayibacter toxicus.</title>
        <authorList>
            <person name="Davis E.W.II."/>
            <person name="Tabima J.F."/>
            <person name="Weisberg A.J."/>
            <person name="Dantas Lopes L."/>
            <person name="Wiseman M.S."/>
            <person name="Wiseman M.S."/>
            <person name="Pupko T."/>
            <person name="Belcher M.S."/>
            <person name="Sechler A.J."/>
            <person name="Tancos M.A."/>
            <person name="Schroeder B.K."/>
            <person name="Murray T.D."/>
            <person name="Luster D.G."/>
            <person name="Schneider W.L."/>
            <person name="Rogers E."/>
            <person name="Andreote F.D."/>
            <person name="Grunwald N.J."/>
            <person name="Putnam M.L."/>
            <person name="Chang J.H."/>
        </authorList>
    </citation>
    <scope>NUCLEOTIDE SEQUENCE [LARGE SCALE GENOMIC DNA]</scope>
    <source>
        <strain evidence="5 6">DSM 15933</strain>
    </source>
</reference>
<dbReference type="SMART" id="SM00421">
    <property type="entry name" value="HTH_LUXR"/>
    <property type="match status" value="1"/>
</dbReference>
<keyword evidence="1" id="KW-0238">DNA-binding</keyword>
<gene>
    <name evidence="5" type="ORF">C1I63_07845</name>
</gene>
<dbReference type="GO" id="GO:0000160">
    <property type="term" value="P:phosphorelay signal transduction system"/>
    <property type="evidence" value="ECO:0007669"/>
    <property type="project" value="InterPro"/>
</dbReference>
<dbReference type="InterPro" id="IPR039420">
    <property type="entry name" value="WalR-like"/>
</dbReference>
<dbReference type="EMBL" id="PZPL01000001">
    <property type="protein sequence ID" value="PTL72767.1"/>
    <property type="molecule type" value="Genomic_DNA"/>
</dbReference>
<dbReference type="InterPro" id="IPR001789">
    <property type="entry name" value="Sig_transdc_resp-reg_receiver"/>
</dbReference>
<feature type="domain" description="Response regulatory" evidence="4">
    <location>
        <begin position="144"/>
        <end position="259"/>
    </location>
</feature>
<comment type="caution">
    <text evidence="5">The sequence shown here is derived from an EMBL/GenBank/DDBJ whole genome shotgun (WGS) entry which is preliminary data.</text>
</comment>
<accession>A0A2T4UTC8</accession>
<feature type="compositionally biased region" description="Low complexity" evidence="3">
    <location>
        <begin position="24"/>
        <end position="41"/>
    </location>
</feature>
<feature type="compositionally biased region" description="Basic residues" evidence="3">
    <location>
        <begin position="93"/>
        <end position="114"/>
    </location>
</feature>
<dbReference type="InterPro" id="IPR016032">
    <property type="entry name" value="Sig_transdc_resp-reg_C-effctor"/>
</dbReference>
<proteinExistence type="predicted"/>
<dbReference type="PROSITE" id="PS50110">
    <property type="entry name" value="RESPONSE_REGULATORY"/>
    <property type="match status" value="1"/>
</dbReference>
<keyword evidence="2" id="KW-0597">Phosphoprotein</keyword>
<evidence type="ECO:0000256" key="1">
    <source>
        <dbReference type="ARBA" id="ARBA00023125"/>
    </source>
</evidence>
<name>A0A2T4UTC8_9MICO</name>
<dbReference type="InterPro" id="IPR000792">
    <property type="entry name" value="Tscrpt_reg_LuxR_C"/>
</dbReference>
<dbReference type="PANTHER" id="PTHR43214">
    <property type="entry name" value="TWO-COMPONENT RESPONSE REGULATOR"/>
    <property type="match status" value="1"/>
</dbReference>
<dbReference type="InterPro" id="IPR007630">
    <property type="entry name" value="RNA_pol_sigma70_r4"/>
</dbReference>
<feature type="region of interest" description="Disordered" evidence="3">
    <location>
        <begin position="1"/>
        <end position="143"/>
    </location>
</feature>
<dbReference type="Pfam" id="PF04545">
    <property type="entry name" value="Sigma70_r4"/>
    <property type="match status" value="1"/>
</dbReference>
<dbReference type="InterPro" id="IPR011006">
    <property type="entry name" value="CheY-like_superfamily"/>
</dbReference>
<dbReference type="Proteomes" id="UP000241085">
    <property type="component" value="Unassembled WGS sequence"/>
</dbReference>
<sequence>MAPHRPGRVRAPLGRGRARRPGPARRVAPAAGPGAAAVRPVAPDRAERAVAPARRGGVPHGAERGGPAATDDPLDRSDRARHASARAGLRGLGHPRRAGRLPRAPGHRRHRRPPRALARAEPPRQEQDPVSTPASRPEDAPPITLAILDDHPILLRALSEWIRRSSARIDVVATAASWTALLGHPAFPSDVVLLDIDLGDDLDLAMKIRTLRAAGAAVVIISTHAGAETIGRALQAGARGYVVKSEPTEVIIEAIRTAAAGGVFATDRTRALLEGEGTGTLTPRERQVIGLFVEGVSLKQVATQLRITQDAARSCLRSARAKYREAGVDAGTRIALRRQALRDGIIGRP</sequence>
<dbReference type="GO" id="GO:0006352">
    <property type="term" value="P:DNA-templated transcription initiation"/>
    <property type="evidence" value="ECO:0007669"/>
    <property type="project" value="InterPro"/>
</dbReference>
<dbReference type="InterPro" id="IPR036388">
    <property type="entry name" value="WH-like_DNA-bd_sf"/>
</dbReference>
<evidence type="ECO:0000256" key="3">
    <source>
        <dbReference type="SAM" id="MobiDB-lite"/>
    </source>
</evidence>
<dbReference type="Gene3D" id="1.10.10.10">
    <property type="entry name" value="Winged helix-like DNA-binding domain superfamily/Winged helix DNA-binding domain"/>
    <property type="match status" value="1"/>
</dbReference>
<dbReference type="Pfam" id="PF00072">
    <property type="entry name" value="Response_reg"/>
    <property type="match status" value="1"/>
</dbReference>
<protein>
    <recommendedName>
        <fullName evidence="4">Response regulatory domain-containing protein</fullName>
    </recommendedName>
</protein>
<dbReference type="GO" id="GO:0003700">
    <property type="term" value="F:DNA-binding transcription factor activity"/>
    <property type="evidence" value="ECO:0007669"/>
    <property type="project" value="InterPro"/>
</dbReference>
<dbReference type="SMART" id="SM00448">
    <property type="entry name" value="REC"/>
    <property type="match status" value="1"/>
</dbReference>
<evidence type="ECO:0000256" key="2">
    <source>
        <dbReference type="PROSITE-ProRule" id="PRU00169"/>
    </source>
</evidence>
<dbReference type="Gene3D" id="3.40.50.2300">
    <property type="match status" value="1"/>
</dbReference>
<dbReference type="SUPFAM" id="SSF52172">
    <property type="entry name" value="CheY-like"/>
    <property type="match status" value="1"/>
</dbReference>
<evidence type="ECO:0000313" key="5">
    <source>
        <dbReference type="EMBL" id="PTL72767.1"/>
    </source>
</evidence>
<evidence type="ECO:0000259" key="4">
    <source>
        <dbReference type="PROSITE" id="PS50110"/>
    </source>
</evidence>
<dbReference type="AlphaFoldDB" id="A0A2T4UTC8"/>
<organism evidence="5 6">
    <name type="scientific">Rathayibacter caricis DSM 15933</name>
    <dbReference type="NCBI Taxonomy" id="1328867"/>
    <lineage>
        <taxon>Bacteria</taxon>
        <taxon>Bacillati</taxon>
        <taxon>Actinomycetota</taxon>
        <taxon>Actinomycetes</taxon>
        <taxon>Micrococcales</taxon>
        <taxon>Microbacteriaceae</taxon>
        <taxon>Rathayibacter</taxon>
    </lineage>
</organism>